<dbReference type="PANTHER" id="PTHR11669:SF8">
    <property type="entry name" value="DNA POLYMERASE III SUBUNIT DELTA"/>
    <property type="match status" value="1"/>
</dbReference>
<organism evidence="1 2">
    <name type="scientific">Candidatus Vampirococcus lugosii</name>
    <dbReference type="NCBI Taxonomy" id="2789015"/>
    <lineage>
        <taxon>Bacteria</taxon>
        <taxon>Candidatus Absconditibacteriota</taxon>
        <taxon>Vampirococcus</taxon>
    </lineage>
</organism>
<reference evidence="1 2" key="1">
    <citation type="journal article" date="2021" name="Nat. Commun.">
        <title>Reductive evolution and unique predatory mode in the CPR bacterium Vampirococcus lugosii.</title>
        <authorList>
            <person name="Moreira D."/>
            <person name="Zivanovic Y."/>
            <person name="Lopez-Archilla A.I."/>
            <person name="Iniesto M."/>
            <person name="Lopez-Garcia P."/>
        </authorList>
    </citation>
    <scope>NUCLEOTIDE SEQUENCE [LARGE SCALE GENOMIC DNA]</scope>
    <source>
        <strain evidence="1">Chiprana</strain>
    </source>
</reference>
<dbReference type="PANTHER" id="PTHR11669">
    <property type="entry name" value="REPLICATION FACTOR C / DNA POLYMERASE III GAMMA-TAU SUBUNIT"/>
    <property type="match status" value="1"/>
</dbReference>
<proteinExistence type="predicted"/>
<gene>
    <name evidence="1" type="ORF">VAMP_211n30</name>
</gene>
<evidence type="ECO:0000313" key="2">
    <source>
        <dbReference type="Proteomes" id="UP000680365"/>
    </source>
</evidence>
<keyword evidence="1" id="KW-0548">Nucleotidyltransferase</keyword>
<name>A0ABS5QM07_9BACT</name>
<dbReference type="InterPro" id="IPR050238">
    <property type="entry name" value="DNA_Rep/Repair_Clamp_Loader"/>
</dbReference>
<protein>
    <submittedName>
        <fullName evidence="1">DNA polymerase III delta' subunit</fullName>
        <ecNumber evidence="1">2.7.7.7</ecNumber>
    </submittedName>
</protein>
<dbReference type="InterPro" id="IPR027417">
    <property type="entry name" value="P-loop_NTPase"/>
</dbReference>
<dbReference type="Pfam" id="PF13177">
    <property type="entry name" value="DNA_pol3_delta2"/>
    <property type="match status" value="1"/>
</dbReference>
<dbReference type="GO" id="GO:0003887">
    <property type="term" value="F:DNA-directed DNA polymerase activity"/>
    <property type="evidence" value="ECO:0007669"/>
    <property type="project" value="UniProtKB-EC"/>
</dbReference>
<dbReference type="RefSeq" id="WP_213349626.1">
    <property type="nucleotide sequence ID" value="NZ_JAEDAM010000059.1"/>
</dbReference>
<keyword evidence="2" id="KW-1185">Reference proteome</keyword>
<keyword evidence="1" id="KW-0808">Transferase</keyword>
<dbReference type="SUPFAM" id="SSF52540">
    <property type="entry name" value="P-loop containing nucleoside triphosphate hydrolases"/>
    <property type="match status" value="1"/>
</dbReference>
<accession>A0ABS5QM07</accession>
<sequence>MYIYGNEIGQEVLQKHFSSLFNGEDLVNFFILSGASGVGKKTLIKKLAKEYLGKYYDSDFFVIKDYTKYLGKKHSLKIGEDGKLKSIELLNKEKVVDYTVRWIIEWLSKTSPSAFKILLIENIDRLTAEAGNALLKTFEESTNKIILIGTTQNHKNLLNTILSRANIIKFEESGKENLKKYLDENFGNIDDSSKEILCKLSGNRIGISYHLLNDFSKGDFTFSDIKNNFDKFIKLSKYEGFYNEKISILKIFSKYNILEIIFDGLIHYYESLNNYIIVDKIIYCKKLLSANVGLENILFYFVLSLDKLNVKENK</sequence>
<comment type="caution">
    <text evidence="1">The sequence shown here is derived from an EMBL/GenBank/DDBJ whole genome shotgun (WGS) entry which is preliminary data.</text>
</comment>
<dbReference type="EC" id="2.7.7.7" evidence="1"/>
<dbReference type="Gene3D" id="3.40.50.300">
    <property type="entry name" value="P-loop containing nucleotide triphosphate hydrolases"/>
    <property type="match status" value="1"/>
</dbReference>
<dbReference type="EMBL" id="JAEDAM010000059">
    <property type="protein sequence ID" value="MBS8122236.1"/>
    <property type="molecule type" value="Genomic_DNA"/>
</dbReference>
<dbReference type="Proteomes" id="UP000680365">
    <property type="component" value="Unassembled WGS sequence"/>
</dbReference>
<evidence type="ECO:0000313" key="1">
    <source>
        <dbReference type="EMBL" id="MBS8122236.1"/>
    </source>
</evidence>